<gene>
    <name evidence="1" type="ORF">GCM10020221_18950</name>
</gene>
<evidence type="ECO:0000313" key="2">
    <source>
        <dbReference type="Proteomes" id="UP001501102"/>
    </source>
</evidence>
<protein>
    <recommendedName>
        <fullName evidence="3">Methyltransferase</fullName>
    </recommendedName>
</protein>
<sequence length="61" mass="6820">MPQWGGITKSLAAYEDAAGELEEVGFTDFVVHWPRPEPPYQGDERVIVAFAEKQLLGGRCR</sequence>
<organism evidence="1 2">
    <name type="scientific">Streptomyces thioluteus</name>
    <dbReference type="NCBI Taxonomy" id="66431"/>
    <lineage>
        <taxon>Bacteria</taxon>
        <taxon>Bacillati</taxon>
        <taxon>Actinomycetota</taxon>
        <taxon>Actinomycetes</taxon>
        <taxon>Kitasatosporales</taxon>
        <taxon>Streptomycetaceae</taxon>
        <taxon>Streptomyces</taxon>
    </lineage>
</organism>
<dbReference type="Proteomes" id="UP001501102">
    <property type="component" value="Unassembled WGS sequence"/>
</dbReference>
<dbReference type="EMBL" id="BAAAXZ010000072">
    <property type="protein sequence ID" value="GAA2923053.1"/>
    <property type="molecule type" value="Genomic_DNA"/>
</dbReference>
<reference evidence="2" key="1">
    <citation type="journal article" date="2019" name="Int. J. Syst. Evol. Microbiol.">
        <title>The Global Catalogue of Microorganisms (GCM) 10K type strain sequencing project: providing services to taxonomists for standard genome sequencing and annotation.</title>
        <authorList>
            <consortium name="The Broad Institute Genomics Platform"/>
            <consortium name="The Broad Institute Genome Sequencing Center for Infectious Disease"/>
            <person name="Wu L."/>
            <person name="Ma J."/>
        </authorList>
    </citation>
    <scope>NUCLEOTIDE SEQUENCE [LARGE SCALE GENOMIC DNA]</scope>
    <source>
        <strain evidence="2">JCM 4087</strain>
    </source>
</reference>
<evidence type="ECO:0000313" key="1">
    <source>
        <dbReference type="EMBL" id="GAA2923053.1"/>
    </source>
</evidence>
<comment type="caution">
    <text evidence="1">The sequence shown here is derived from an EMBL/GenBank/DDBJ whole genome shotgun (WGS) entry which is preliminary data.</text>
</comment>
<dbReference type="RefSeq" id="WP_344962287.1">
    <property type="nucleotide sequence ID" value="NZ_BAAAXZ010000072.1"/>
</dbReference>
<evidence type="ECO:0008006" key="3">
    <source>
        <dbReference type="Google" id="ProtNLM"/>
    </source>
</evidence>
<keyword evidence="2" id="KW-1185">Reference proteome</keyword>
<proteinExistence type="predicted"/>
<accession>A0ABP6J681</accession>
<name>A0ABP6J681_STRTU</name>